<dbReference type="EMBL" id="CAJVQC010145385">
    <property type="protein sequence ID" value="CAG8845119.1"/>
    <property type="molecule type" value="Genomic_DNA"/>
</dbReference>
<proteinExistence type="predicted"/>
<organism evidence="1 2">
    <name type="scientific">Racocetra persica</name>
    <dbReference type="NCBI Taxonomy" id="160502"/>
    <lineage>
        <taxon>Eukaryota</taxon>
        <taxon>Fungi</taxon>
        <taxon>Fungi incertae sedis</taxon>
        <taxon>Mucoromycota</taxon>
        <taxon>Glomeromycotina</taxon>
        <taxon>Glomeromycetes</taxon>
        <taxon>Diversisporales</taxon>
        <taxon>Gigasporaceae</taxon>
        <taxon>Racocetra</taxon>
    </lineage>
</organism>
<dbReference type="Proteomes" id="UP000789920">
    <property type="component" value="Unassembled WGS sequence"/>
</dbReference>
<comment type="caution">
    <text evidence="1">The sequence shown here is derived from an EMBL/GenBank/DDBJ whole genome shotgun (WGS) entry which is preliminary data.</text>
</comment>
<reference evidence="1" key="1">
    <citation type="submission" date="2021-06" db="EMBL/GenBank/DDBJ databases">
        <authorList>
            <person name="Kallberg Y."/>
            <person name="Tangrot J."/>
            <person name="Rosling A."/>
        </authorList>
    </citation>
    <scope>NUCLEOTIDE SEQUENCE</scope>
    <source>
        <strain evidence="1">MA461A</strain>
    </source>
</reference>
<gene>
    <name evidence="1" type="ORF">RPERSI_LOCUS33519</name>
</gene>
<sequence length="44" mass="4804">VVGKFNEMDNVDAAPIISLNTGTPQNENPDSFNIQVNNSELNDQ</sequence>
<evidence type="ECO:0000313" key="1">
    <source>
        <dbReference type="EMBL" id="CAG8845119.1"/>
    </source>
</evidence>
<protein>
    <submittedName>
        <fullName evidence="1">17970_t:CDS:1</fullName>
    </submittedName>
</protein>
<keyword evidence="2" id="KW-1185">Reference proteome</keyword>
<accession>A0ACA9SNT8</accession>
<name>A0ACA9SNT8_9GLOM</name>
<feature type="non-terminal residue" evidence="1">
    <location>
        <position position="1"/>
    </location>
</feature>
<feature type="non-terminal residue" evidence="1">
    <location>
        <position position="44"/>
    </location>
</feature>
<evidence type="ECO:0000313" key="2">
    <source>
        <dbReference type="Proteomes" id="UP000789920"/>
    </source>
</evidence>